<evidence type="ECO:0000313" key="3">
    <source>
        <dbReference type="EMBL" id="MBI3127531.1"/>
    </source>
</evidence>
<protein>
    <submittedName>
        <fullName evidence="3">VOC family protein</fullName>
    </submittedName>
</protein>
<name>A0A932HXR2_UNCTE</name>
<dbReference type="InterPro" id="IPR037523">
    <property type="entry name" value="VOC_core"/>
</dbReference>
<dbReference type="GO" id="GO:0046491">
    <property type="term" value="P:L-methylmalonyl-CoA metabolic process"/>
    <property type="evidence" value="ECO:0007669"/>
    <property type="project" value="TreeGrafter"/>
</dbReference>
<dbReference type="Pfam" id="PF00903">
    <property type="entry name" value="Glyoxalase"/>
    <property type="match status" value="1"/>
</dbReference>
<comment type="caution">
    <text evidence="3">The sequence shown here is derived from an EMBL/GenBank/DDBJ whole genome shotgun (WGS) entry which is preliminary data.</text>
</comment>
<evidence type="ECO:0000259" key="2">
    <source>
        <dbReference type="PROSITE" id="PS51819"/>
    </source>
</evidence>
<dbReference type="Proteomes" id="UP000782312">
    <property type="component" value="Unassembled WGS sequence"/>
</dbReference>
<reference evidence="3" key="1">
    <citation type="submission" date="2020-07" db="EMBL/GenBank/DDBJ databases">
        <title>Huge and variable diversity of episymbiotic CPR bacteria and DPANN archaea in groundwater ecosystems.</title>
        <authorList>
            <person name="He C.Y."/>
            <person name="Keren R."/>
            <person name="Whittaker M."/>
            <person name="Farag I.F."/>
            <person name="Doudna J."/>
            <person name="Cate J.H.D."/>
            <person name="Banfield J.F."/>
        </authorList>
    </citation>
    <scope>NUCLEOTIDE SEQUENCE</scope>
    <source>
        <strain evidence="3">NC_groundwater_763_Ag_S-0.2um_68_21</strain>
    </source>
</reference>
<evidence type="ECO:0000256" key="1">
    <source>
        <dbReference type="ARBA" id="ARBA00022723"/>
    </source>
</evidence>
<dbReference type="AlphaFoldDB" id="A0A932HXR2"/>
<dbReference type="EMBL" id="JACPUR010000017">
    <property type="protein sequence ID" value="MBI3127531.1"/>
    <property type="molecule type" value="Genomic_DNA"/>
</dbReference>
<accession>A0A932HXR2</accession>
<gene>
    <name evidence="3" type="ORF">HYZ11_08010</name>
</gene>
<dbReference type="GO" id="GO:0046872">
    <property type="term" value="F:metal ion binding"/>
    <property type="evidence" value="ECO:0007669"/>
    <property type="project" value="UniProtKB-KW"/>
</dbReference>
<keyword evidence="1" id="KW-0479">Metal-binding</keyword>
<dbReference type="PROSITE" id="PS51819">
    <property type="entry name" value="VOC"/>
    <property type="match status" value="1"/>
</dbReference>
<dbReference type="InterPro" id="IPR051785">
    <property type="entry name" value="MMCE/EMCE_epimerase"/>
</dbReference>
<feature type="domain" description="VOC" evidence="2">
    <location>
        <begin position="5"/>
        <end position="144"/>
    </location>
</feature>
<organism evidence="3 4">
    <name type="scientific">Tectimicrobiota bacterium</name>
    <dbReference type="NCBI Taxonomy" id="2528274"/>
    <lineage>
        <taxon>Bacteria</taxon>
        <taxon>Pseudomonadati</taxon>
        <taxon>Nitrospinota/Tectimicrobiota group</taxon>
        <taxon>Candidatus Tectimicrobiota</taxon>
    </lineage>
</organism>
<dbReference type="InterPro" id="IPR004360">
    <property type="entry name" value="Glyas_Fos-R_dOase_dom"/>
</dbReference>
<dbReference type="PANTHER" id="PTHR43048">
    <property type="entry name" value="METHYLMALONYL-COA EPIMERASE"/>
    <property type="match status" value="1"/>
</dbReference>
<sequence length="147" mass="15934">MGLTGVNHTSFTVSDVKVSAKWYCEKLGFEVMSDTLRDPRYCEMVTGVPGAHLHIIYVRGAGYPIELIQYIGGAGVKIDTATNNVGSAHVCFNVDDLNAMYADLKSKGVRFMSAPVGIPEGPNKGGLVVYMEDPDGNTLELIQPPRR</sequence>
<dbReference type="SUPFAM" id="SSF54593">
    <property type="entry name" value="Glyoxalase/Bleomycin resistance protein/Dihydroxybiphenyl dioxygenase"/>
    <property type="match status" value="1"/>
</dbReference>
<dbReference type="InterPro" id="IPR029068">
    <property type="entry name" value="Glyas_Bleomycin-R_OHBP_Dase"/>
</dbReference>
<dbReference type="GO" id="GO:0004493">
    <property type="term" value="F:methylmalonyl-CoA epimerase activity"/>
    <property type="evidence" value="ECO:0007669"/>
    <property type="project" value="TreeGrafter"/>
</dbReference>
<dbReference type="PANTHER" id="PTHR43048:SF3">
    <property type="entry name" value="METHYLMALONYL-COA EPIMERASE, MITOCHONDRIAL"/>
    <property type="match status" value="1"/>
</dbReference>
<proteinExistence type="predicted"/>
<dbReference type="Gene3D" id="3.10.180.10">
    <property type="entry name" value="2,3-Dihydroxybiphenyl 1,2-Dioxygenase, domain 1"/>
    <property type="match status" value="1"/>
</dbReference>
<evidence type="ECO:0000313" key="4">
    <source>
        <dbReference type="Proteomes" id="UP000782312"/>
    </source>
</evidence>